<proteinExistence type="predicted"/>
<dbReference type="AlphaFoldDB" id="A0A1G6GLL8"/>
<keyword evidence="1" id="KW-0732">Signal</keyword>
<feature type="chain" id="PRO_5017325209" evidence="1">
    <location>
        <begin position="22"/>
        <end position="263"/>
    </location>
</feature>
<dbReference type="STRING" id="1219383.SAMN05421733_101392"/>
<organism evidence="2 3">
    <name type="scientific">Acinetobacter boissieri</name>
    <dbReference type="NCBI Taxonomy" id="1219383"/>
    <lineage>
        <taxon>Bacteria</taxon>
        <taxon>Pseudomonadati</taxon>
        <taxon>Pseudomonadota</taxon>
        <taxon>Gammaproteobacteria</taxon>
        <taxon>Moraxellales</taxon>
        <taxon>Moraxellaceae</taxon>
        <taxon>Acinetobacter</taxon>
    </lineage>
</organism>
<dbReference type="EMBL" id="FMYL01000001">
    <property type="protein sequence ID" value="SDB82922.1"/>
    <property type="molecule type" value="Genomic_DNA"/>
</dbReference>
<evidence type="ECO:0000313" key="3">
    <source>
        <dbReference type="Proteomes" id="UP000242501"/>
    </source>
</evidence>
<reference evidence="3" key="1">
    <citation type="submission" date="2016-09" db="EMBL/GenBank/DDBJ databases">
        <authorList>
            <person name="Varghese N."/>
            <person name="Submissions S."/>
        </authorList>
    </citation>
    <scope>NUCLEOTIDE SEQUENCE [LARGE SCALE GENOMIC DNA]</scope>
    <source>
        <strain evidence="3">ANC 4422</strain>
    </source>
</reference>
<sequence length="263" mass="30272">MKYLKVLALLCGGLFTNLSYAEDPEWDDIMIDSIQYNNPVDYLSSRKFNFYSRYSDNLKVKIVDYGTSDESTGKENYQLKKYGVEILNKNKIYQLFKTTAPYNNTFGVRIDNIWLNEETGYLALTVRTNYYINYGSSPERNNDVTTYVYNLKNNKFMRLNSISVSSNVDSKGDAIKPLDCTVGVKLSYNEKTKLFTYTDRIHKGCTGPINAQTIKKMPVYRVTFDRNFKCISTNQLAGGCSNEDNINESIGNYTAEFIRMKKK</sequence>
<accession>A0A1G6GLL8</accession>
<feature type="signal peptide" evidence="1">
    <location>
        <begin position="1"/>
        <end position="21"/>
    </location>
</feature>
<dbReference type="Proteomes" id="UP000242501">
    <property type="component" value="Unassembled WGS sequence"/>
</dbReference>
<name>A0A1G6GLL8_9GAMM</name>
<dbReference type="OrthoDB" id="6685501at2"/>
<evidence type="ECO:0000313" key="2">
    <source>
        <dbReference type="EMBL" id="SDB82922.1"/>
    </source>
</evidence>
<gene>
    <name evidence="2" type="ORF">SAMN05421733_101392</name>
</gene>
<evidence type="ECO:0000256" key="1">
    <source>
        <dbReference type="SAM" id="SignalP"/>
    </source>
</evidence>
<protein>
    <submittedName>
        <fullName evidence="2">Uncharacterized protein</fullName>
    </submittedName>
</protein>
<keyword evidence="3" id="KW-1185">Reference proteome</keyword>
<dbReference type="RefSeq" id="WP_092746641.1">
    <property type="nucleotide sequence ID" value="NZ_FMYL01000001.1"/>
</dbReference>